<feature type="compositionally biased region" description="Low complexity" evidence="1">
    <location>
        <begin position="693"/>
        <end position="718"/>
    </location>
</feature>
<organism evidence="3">
    <name type="scientific">Grosmannia clavigera (strain kw1407 / UAMH 11150)</name>
    <name type="common">Blue stain fungus</name>
    <name type="synonym">Graphiocladiella clavigera</name>
    <dbReference type="NCBI Taxonomy" id="655863"/>
    <lineage>
        <taxon>Eukaryota</taxon>
        <taxon>Fungi</taxon>
        <taxon>Dikarya</taxon>
        <taxon>Ascomycota</taxon>
        <taxon>Pezizomycotina</taxon>
        <taxon>Sordariomycetes</taxon>
        <taxon>Sordariomycetidae</taxon>
        <taxon>Ophiostomatales</taxon>
        <taxon>Ophiostomataceae</taxon>
        <taxon>Leptographium</taxon>
    </lineage>
</organism>
<dbReference type="InParanoid" id="F0XUU4"/>
<dbReference type="Proteomes" id="UP000007796">
    <property type="component" value="Unassembled WGS sequence"/>
</dbReference>
<proteinExistence type="predicted"/>
<feature type="compositionally biased region" description="Basic and acidic residues" evidence="1">
    <location>
        <begin position="565"/>
        <end position="574"/>
    </location>
</feature>
<sequence length="718" mass="80485">MSGHSPRGEMDADKQPCPLHIVKRDSDASCSSSKNSRPGQRKSSSGTDESQGSVREVTGMDLPLAIPKKRKGLMFRHGERFNSGASVASHRRALNYTDNFEDRDDSSSDSGEEGRRLIHTAEADGFTSVRLRYLQDEQSSEHGHRERLTSQPPRPIPERVPSPYFNLVDTMHSRRAESEAEAGKEAENDSYLHQMDIMRHGPPQTEEFGLCDDENRSRRGIETRDDMLRRCPSYEYMPRTGLSPTPTSHTYGRLASTNTLPEVETVPLGPLERSATTFPFRSQQHHQHHQQQYYQHQPHNPQAQPHFRPSLPYLLSEPVPDPDPQMLTPVITVTPERRSVGGTVNRFWVAVELHAQITRPLDGGFSRDYPFHHSSRQSSISVSSFKNNAGTPQMPANDYWAHRQRQNSDRLIEDLEVQLGATSQEYMHIRLTYTHSGFPKREIGRDVLGRDGGCVSVRTTIETTATAVIMQQNACSPWSPPPPPSSSPLSGIVARHWGPAAAADMAQRMAATSMVRMARKSANPMRPWDSFDPHFSAERQRTPEMADSGEQEEVTPRAALQQRESGPKDDESSPRRAPTPVGKIWRQIRRVSSTGMRSTSRQHAQMSQDELRSSSLAKLRVGEDSPLPGCFPPRTKNAKEPAEGLRQAIPDTAPRAIRRPVGIDTTNLQSLSHRVSDMSLGSENIRERQPTYSGMRSSSRSSSMSKKSGKWSWTGWFA</sequence>
<feature type="region of interest" description="Disordered" evidence="1">
    <location>
        <begin position="521"/>
        <end position="585"/>
    </location>
</feature>
<feature type="region of interest" description="Disordered" evidence="1">
    <location>
        <begin position="136"/>
        <end position="161"/>
    </location>
</feature>
<protein>
    <recommendedName>
        <fullName evidence="4">Ubiquitin-conjugating enzyme</fullName>
    </recommendedName>
</protein>
<keyword evidence="3" id="KW-1185">Reference proteome</keyword>
<feature type="region of interest" description="Disordered" evidence="1">
    <location>
        <begin position="675"/>
        <end position="718"/>
    </location>
</feature>
<evidence type="ECO:0008006" key="4">
    <source>
        <dbReference type="Google" id="ProtNLM"/>
    </source>
</evidence>
<feature type="compositionally biased region" description="Basic and acidic residues" evidence="1">
    <location>
        <begin position="529"/>
        <end position="544"/>
    </location>
</feature>
<feature type="region of interest" description="Disordered" evidence="1">
    <location>
        <begin position="80"/>
        <end position="113"/>
    </location>
</feature>
<dbReference type="EMBL" id="GL630006">
    <property type="protein sequence ID" value="EFW98958.1"/>
    <property type="molecule type" value="Genomic_DNA"/>
</dbReference>
<evidence type="ECO:0000313" key="2">
    <source>
        <dbReference type="EMBL" id="EFW98958.1"/>
    </source>
</evidence>
<name>F0XUU4_GROCL</name>
<feature type="compositionally biased region" description="Basic and acidic residues" evidence="1">
    <location>
        <begin position="1"/>
        <end position="14"/>
    </location>
</feature>
<feature type="region of interest" description="Disordered" evidence="1">
    <location>
        <begin position="623"/>
        <end position="643"/>
    </location>
</feature>
<dbReference type="RefSeq" id="XP_014168441.1">
    <property type="nucleotide sequence ID" value="XM_014312966.1"/>
</dbReference>
<evidence type="ECO:0000256" key="1">
    <source>
        <dbReference type="SAM" id="MobiDB-lite"/>
    </source>
</evidence>
<accession>F0XUU4</accession>
<dbReference type="GeneID" id="25978063"/>
<dbReference type="AlphaFoldDB" id="F0XUU4"/>
<evidence type="ECO:0000313" key="3">
    <source>
        <dbReference type="Proteomes" id="UP000007796"/>
    </source>
</evidence>
<feature type="compositionally biased region" description="Basic and acidic residues" evidence="1">
    <location>
        <begin position="136"/>
        <end position="148"/>
    </location>
</feature>
<reference evidence="2 3" key="1">
    <citation type="journal article" date="2011" name="Proc. Natl. Acad. Sci. U.S.A.">
        <title>Genome and transcriptome analyses of the mountain pine beetle-fungal symbiont Grosmannia clavigera, a lodgepole pine pathogen.</title>
        <authorList>
            <person name="DiGuistini S."/>
            <person name="Wang Y."/>
            <person name="Liao N.Y."/>
            <person name="Taylor G."/>
            <person name="Tanguay P."/>
            <person name="Feau N."/>
            <person name="Henrissat B."/>
            <person name="Chan S.K."/>
            <person name="Hesse-Orce U."/>
            <person name="Alamouti S.M."/>
            <person name="Tsui C.K.M."/>
            <person name="Docking R.T."/>
            <person name="Levasseur A."/>
            <person name="Haridas S."/>
            <person name="Robertson G."/>
            <person name="Birol I."/>
            <person name="Holt R.A."/>
            <person name="Marra M.A."/>
            <person name="Hamelin R.C."/>
            <person name="Hirst M."/>
            <person name="Jones S.J.M."/>
            <person name="Bohlmann J."/>
            <person name="Breuil C."/>
        </authorList>
    </citation>
    <scope>NUCLEOTIDE SEQUENCE [LARGE SCALE GENOMIC DNA]</scope>
    <source>
        <strain evidence="3">kw1407 / UAMH 11150</strain>
    </source>
</reference>
<dbReference type="HOGENOM" id="CLU_023814_0_0_1"/>
<feature type="compositionally biased region" description="Polar residues" evidence="1">
    <location>
        <begin position="37"/>
        <end position="53"/>
    </location>
</feature>
<feature type="region of interest" description="Disordered" evidence="1">
    <location>
        <begin position="284"/>
        <end position="305"/>
    </location>
</feature>
<dbReference type="eggNOG" id="ENOG502RJ3U">
    <property type="taxonomic scope" value="Eukaryota"/>
</dbReference>
<feature type="region of interest" description="Disordered" evidence="1">
    <location>
        <begin position="1"/>
        <end position="66"/>
    </location>
</feature>
<feature type="compositionally biased region" description="Low complexity" evidence="1">
    <location>
        <begin position="290"/>
        <end position="305"/>
    </location>
</feature>
<dbReference type="OrthoDB" id="5213862at2759"/>
<gene>
    <name evidence="2" type="ORF">CMQ_4810</name>
</gene>